<evidence type="ECO:0000313" key="3">
    <source>
        <dbReference type="EMBL" id="GGM72452.1"/>
    </source>
</evidence>
<evidence type="ECO:0000259" key="1">
    <source>
        <dbReference type="Pfam" id="PF17989"/>
    </source>
</evidence>
<dbReference type="AlphaFoldDB" id="A0AA37BQZ4"/>
<feature type="domain" description="Actin homologue MreB-like C-terminal" evidence="2">
    <location>
        <begin position="173"/>
        <end position="294"/>
    </location>
</feature>
<dbReference type="RefSeq" id="WP_188680555.1">
    <property type="nucleotide sequence ID" value="NZ_BMNY01000001.1"/>
</dbReference>
<accession>A0AA37BQZ4</accession>
<dbReference type="SUPFAM" id="SSF53067">
    <property type="entry name" value="Actin-like ATPase domain"/>
    <property type="match status" value="2"/>
</dbReference>
<protein>
    <recommendedName>
        <fullName evidence="5">Actin-like protein N-terminal domain-containing protein</fullName>
    </recommendedName>
</protein>
<dbReference type="InterPro" id="IPR043129">
    <property type="entry name" value="ATPase_NBD"/>
</dbReference>
<dbReference type="Pfam" id="PF21522">
    <property type="entry name" value="MreB-like_C"/>
    <property type="match status" value="1"/>
</dbReference>
<evidence type="ECO:0008006" key="5">
    <source>
        <dbReference type="Google" id="ProtNLM"/>
    </source>
</evidence>
<name>A0AA37BQZ4_9ARCH</name>
<dbReference type="Proteomes" id="UP000632195">
    <property type="component" value="Unassembled WGS sequence"/>
</dbReference>
<dbReference type="InterPro" id="IPR040607">
    <property type="entry name" value="ALP_N"/>
</dbReference>
<dbReference type="Pfam" id="PF17989">
    <property type="entry name" value="ALP_N"/>
    <property type="match status" value="1"/>
</dbReference>
<reference evidence="3" key="1">
    <citation type="journal article" date="2014" name="Int. J. Syst. Evol. Microbiol.">
        <title>Complete genome sequence of Corynebacterium casei LMG S-19264T (=DSM 44701T), isolated from a smear-ripened cheese.</title>
        <authorList>
            <consortium name="US DOE Joint Genome Institute (JGI-PGF)"/>
            <person name="Walter F."/>
            <person name="Albersmeier A."/>
            <person name="Kalinowski J."/>
            <person name="Ruckert C."/>
        </authorList>
    </citation>
    <scope>NUCLEOTIDE SEQUENCE</scope>
    <source>
        <strain evidence="3">JCM 13583</strain>
    </source>
</reference>
<comment type="caution">
    <text evidence="3">The sequence shown here is derived from an EMBL/GenBank/DDBJ whole genome shotgun (WGS) entry which is preliminary data.</text>
</comment>
<proteinExistence type="predicted"/>
<gene>
    <name evidence="3" type="ORF">GCM10007108_08260</name>
</gene>
<organism evidence="3 4">
    <name type="scientific">Thermogymnomonas acidicola</name>
    <dbReference type="NCBI Taxonomy" id="399579"/>
    <lineage>
        <taxon>Archaea</taxon>
        <taxon>Methanobacteriati</taxon>
        <taxon>Thermoplasmatota</taxon>
        <taxon>Thermoplasmata</taxon>
        <taxon>Thermoplasmatales</taxon>
        <taxon>Thermogymnomonas</taxon>
    </lineage>
</organism>
<dbReference type="InterPro" id="IPR049067">
    <property type="entry name" value="MreB-like_C"/>
</dbReference>
<reference evidence="3" key="2">
    <citation type="submission" date="2022-09" db="EMBL/GenBank/DDBJ databases">
        <authorList>
            <person name="Sun Q."/>
            <person name="Ohkuma M."/>
        </authorList>
    </citation>
    <scope>NUCLEOTIDE SEQUENCE</scope>
    <source>
        <strain evidence="3">JCM 13583</strain>
    </source>
</reference>
<evidence type="ECO:0000259" key="2">
    <source>
        <dbReference type="Pfam" id="PF21522"/>
    </source>
</evidence>
<keyword evidence="4" id="KW-1185">Reference proteome</keyword>
<evidence type="ECO:0000313" key="4">
    <source>
        <dbReference type="Proteomes" id="UP000632195"/>
    </source>
</evidence>
<dbReference type="EMBL" id="BMNY01000001">
    <property type="protein sequence ID" value="GGM72452.1"/>
    <property type="molecule type" value="Genomic_DNA"/>
</dbReference>
<feature type="domain" description="Actin-like protein N-terminal" evidence="1">
    <location>
        <begin position="5"/>
        <end position="153"/>
    </location>
</feature>
<sequence length="328" mass="34673">MICIGVDLGYGDTKVVGPDGQRVKFPSRWAKYDLKSWGIGGNTLALRIDDGDPFLFGDNATGPSVREPQGDGRLADPDSLPLLAAALWMSGAGADGNQTPVIIGSGTPLGRFEQEVTAAREALQGKELTISSATGEKRQFIITKLVARPQGVGAALYLLEKGQIKQQMGYGVVVDIGSRTTDVLTINLQNMEPVVDLCFSIQVGIGDAVSEVGKAIARETGFIVPTEVAHKALTSTVMFKQREVGGPKVSGPILESLSNRIIDRLREYLRGELDMITALIPVGGGASLIGDRLEVLAPGVMVKISPEDAPFANALGYKDAAERVSAKA</sequence>
<dbReference type="Gene3D" id="3.30.420.40">
    <property type="match status" value="2"/>
</dbReference>